<feature type="region of interest" description="Disordered" evidence="1">
    <location>
        <begin position="1"/>
        <end position="22"/>
    </location>
</feature>
<keyword evidence="3" id="KW-1185">Reference proteome</keyword>
<gene>
    <name evidence="2" type="ORF">BDP27DRAFT_1444860</name>
</gene>
<evidence type="ECO:0000313" key="2">
    <source>
        <dbReference type="EMBL" id="KAF9073508.1"/>
    </source>
</evidence>
<reference evidence="2" key="1">
    <citation type="submission" date="2020-11" db="EMBL/GenBank/DDBJ databases">
        <authorList>
            <consortium name="DOE Joint Genome Institute"/>
            <person name="Ahrendt S."/>
            <person name="Riley R."/>
            <person name="Andreopoulos W."/>
            <person name="Labutti K."/>
            <person name="Pangilinan J."/>
            <person name="Ruiz-Duenas F.J."/>
            <person name="Barrasa J.M."/>
            <person name="Sanchez-Garcia M."/>
            <person name="Camarero S."/>
            <person name="Miyauchi S."/>
            <person name="Serrano A."/>
            <person name="Linde D."/>
            <person name="Babiker R."/>
            <person name="Drula E."/>
            <person name="Ayuso-Fernandez I."/>
            <person name="Pacheco R."/>
            <person name="Padilla G."/>
            <person name="Ferreira P."/>
            <person name="Barriuso J."/>
            <person name="Kellner H."/>
            <person name="Castanera R."/>
            <person name="Alfaro M."/>
            <person name="Ramirez L."/>
            <person name="Pisabarro A.G."/>
            <person name="Kuo A."/>
            <person name="Tritt A."/>
            <person name="Lipzen A."/>
            <person name="He G."/>
            <person name="Yan M."/>
            <person name="Ng V."/>
            <person name="Cullen D."/>
            <person name="Martin F."/>
            <person name="Rosso M.-N."/>
            <person name="Henrissat B."/>
            <person name="Hibbett D."/>
            <person name="Martinez A.T."/>
            <person name="Grigoriev I.V."/>
        </authorList>
    </citation>
    <scope>NUCLEOTIDE SEQUENCE</scope>
    <source>
        <strain evidence="2">AH 40177</strain>
    </source>
</reference>
<evidence type="ECO:0000313" key="3">
    <source>
        <dbReference type="Proteomes" id="UP000772434"/>
    </source>
</evidence>
<accession>A0A9P5Q101</accession>
<feature type="non-terminal residue" evidence="2">
    <location>
        <position position="1"/>
    </location>
</feature>
<proteinExistence type="predicted"/>
<comment type="caution">
    <text evidence="2">The sequence shown here is derived from an EMBL/GenBank/DDBJ whole genome shotgun (WGS) entry which is preliminary data.</text>
</comment>
<feature type="compositionally biased region" description="Basic and acidic residues" evidence="1">
    <location>
        <begin position="1"/>
        <end position="15"/>
    </location>
</feature>
<sequence>MALSKEANKRVRDWATEAPPPHPEINNGHDQYFYGFTVSDETLLEYERLHPDYREQNSNYPMQSRKLGLMRLACRPLGIEHNMSFDFRILRPDTTRCEHDIMYFAAAGRKTMLLRSPTLEKLEAVGKALGVDGPRW</sequence>
<dbReference type="Proteomes" id="UP000772434">
    <property type="component" value="Unassembled WGS sequence"/>
</dbReference>
<organism evidence="2 3">
    <name type="scientific">Rhodocollybia butyracea</name>
    <dbReference type="NCBI Taxonomy" id="206335"/>
    <lineage>
        <taxon>Eukaryota</taxon>
        <taxon>Fungi</taxon>
        <taxon>Dikarya</taxon>
        <taxon>Basidiomycota</taxon>
        <taxon>Agaricomycotina</taxon>
        <taxon>Agaricomycetes</taxon>
        <taxon>Agaricomycetidae</taxon>
        <taxon>Agaricales</taxon>
        <taxon>Marasmiineae</taxon>
        <taxon>Omphalotaceae</taxon>
        <taxon>Rhodocollybia</taxon>
    </lineage>
</organism>
<dbReference type="AlphaFoldDB" id="A0A9P5Q101"/>
<name>A0A9P5Q101_9AGAR</name>
<dbReference type="EMBL" id="JADNRY010000017">
    <property type="protein sequence ID" value="KAF9073508.1"/>
    <property type="molecule type" value="Genomic_DNA"/>
</dbReference>
<evidence type="ECO:0000256" key="1">
    <source>
        <dbReference type="SAM" id="MobiDB-lite"/>
    </source>
</evidence>
<protein>
    <submittedName>
        <fullName evidence="2">Uncharacterized protein</fullName>
    </submittedName>
</protein>